<name>A0A811N8Z2_9POAL</name>
<evidence type="ECO:0000313" key="3">
    <source>
        <dbReference type="EMBL" id="CAD6223390.1"/>
    </source>
</evidence>
<dbReference type="PANTHER" id="PTHR33165:SF57">
    <property type="entry name" value="OS10G0568000 PROTEIN"/>
    <property type="match status" value="1"/>
</dbReference>
<sequence>MRPAAKGWRRRSSRRGDATARLSTTGWQRHSARAEDGGGDLLIHGSSRGRLRCREQSRRPNLVPSSAQIRSPGAKRKYSIVGFEALINCYWGGKRARSALGAGRTCTSDWANLGDGPAGLIAELALASDVADYVRFRAVCRPWRQCSPDPRAGGGLDVRFLPRRACHHRFLNVSTGECIRMGLPELSKGEHRFLAVTPDGLLLLFDEPTTIARLLNPLTRQLIDLPPPTAFVQGGDDCDEPEEKEGPFVQAVGLTEDSTVAVSFFYPMKLAFAKRGGDSWTVVNDGYIDSALPFAGRFYCATHRGVMVLNTTASDQQQPPRLIMVADLKKSFIYFSQMRDSLHLVDNGGELMLVHRTIVQDKRRKYNVYRLDLEAGILIPVKRLNGRAVFMGMMRTISVSIEAFPYATADTIYLAWECDINTEEYNIADGSRCSRIYDRSVSPGTIVESLICYCIQDQDIGNQLV</sequence>
<feature type="region of interest" description="Disordered" evidence="1">
    <location>
        <begin position="1"/>
        <end position="42"/>
    </location>
</feature>
<accession>A0A811N8Z2</accession>
<evidence type="ECO:0000313" key="4">
    <source>
        <dbReference type="Proteomes" id="UP000604825"/>
    </source>
</evidence>
<proteinExistence type="predicted"/>
<dbReference type="PANTHER" id="PTHR33165">
    <property type="entry name" value="F-BOX DOMAIN CONTAINING PROTEIN-LIKE-RELATED"/>
    <property type="match status" value="1"/>
</dbReference>
<dbReference type="Pfam" id="PF03478">
    <property type="entry name" value="Beta-prop_KIB1-4"/>
    <property type="match status" value="1"/>
</dbReference>
<comment type="caution">
    <text evidence="3">The sequence shown here is derived from an EMBL/GenBank/DDBJ whole genome shotgun (WGS) entry which is preliminary data.</text>
</comment>
<keyword evidence="4" id="KW-1185">Reference proteome</keyword>
<dbReference type="AlphaFoldDB" id="A0A811N8Z2"/>
<organism evidence="3 4">
    <name type="scientific">Miscanthus lutarioriparius</name>
    <dbReference type="NCBI Taxonomy" id="422564"/>
    <lineage>
        <taxon>Eukaryota</taxon>
        <taxon>Viridiplantae</taxon>
        <taxon>Streptophyta</taxon>
        <taxon>Embryophyta</taxon>
        <taxon>Tracheophyta</taxon>
        <taxon>Spermatophyta</taxon>
        <taxon>Magnoliopsida</taxon>
        <taxon>Liliopsida</taxon>
        <taxon>Poales</taxon>
        <taxon>Poaceae</taxon>
        <taxon>PACMAD clade</taxon>
        <taxon>Panicoideae</taxon>
        <taxon>Andropogonodae</taxon>
        <taxon>Andropogoneae</taxon>
        <taxon>Saccharinae</taxon>
        <taxon>Miscanthus</taxon>
    </lineage>
</organism>
<dbReference type="OrthoDB" id="653077at2759"/>
<feature type="domain" description="KIB1-4 beta-propeller" evidence="2">
    <location>
        <begin position="170"/>
        <end position="423"/>
    </location>
</feature>
<dbReference type="EMBL" id="CAJGYO010000004">
    <property type="protein sequence ID" value="CAD6223390.1"/>
    <property type="molecule type" value="Genomic_DNA"/>
</dbReference>
<protein>
    <recommendedName>
        <fullName evidence="2">KIB1-4 beta-propeller domain-containing protein</fullName>
    </recommendedName>
</protein>
<gene>
    <name evidence="3" type="ORF">NCGR_LOCUS15805</name>
</gene>
<reference evidence="3" key="1">
    <citation type="submission" date="2020-10" db="EMBL/GenBank/DDBJ databases">
        <authorList>
            <person name="Han B."/>
            <person name="Lu T."/>
            <person name="Zhao Q."/>
            <person name="Huang X."/>
            <person name="Zhao Y."/>
        </authorList>
    </citation>
    <scope>NUCLEOTIDE SEQUENCE</scope>
</reference>
<evidence type="ECO:0000256" key="1">
    <source>
        <dbReference type="SAM" id="MobiDB-lite"/>
    </source>
</evidence>
<dbReference type="InterPro" id="IPR005174">
    <property type="entry name" value="KIB1-4_b-propeller"/>
</dbReference>
<dbReference type="Proteomes" id="UP000604825">
    <property type="component" value="Unassembled WGS sequence"/>
</dbReference>
<evidence type="ECO:0000259" key="2">
    <source>
        <dbReference type="Pfam" id="PF03478"/>
    </source>
</evidence>